<reference evidence="1 2" key="1">
    <citation type="journal article" date="2023" name="Science">
        <title>Complex scaffold remodeling in plant triterpene biosynthesis.</title>
        <authorList>
            <person name="De La Pena R."/>
            <person name="Hodgson H."/>
            <person name="Liu J.C."/>
            <person name="Stephenson M.J."/>
            <person name="Martin A.C."/>
            <person name="Owen C."/>
            <person name="Harkess A."/>
            <person name="Leebens-Mack J."/>
            <person name="Jimenez L.E."/>
            <person name="Osbourn A."/>
            <person name="Sattely E.S."/>
        </authorList>
    </citation>
    <scope>NUCLEOTIDE SEQUENCE [LARGE SCALE GENOMIC DNA]</scope>
    <source>
        <strain evidence="2">cv. JPN11</strain>
        <tissue evidence="1">Leaf</tissue>
    </source>
</reference>
<evidence type="ECO:0000313" key="1">
    <source>
        <dbReference type="EMBL" id="KAJ4701042.1"/>
    </source>
</evidence>
<dbReference type="Proteomes" id="UP001164539">
    <property type="component" value="Chromosome 14"/>
</dbReference>
<evidence type="ECO:0000313" key="2">
    <source>
        <dbReference type="Proteomes" id="UP001164539"/>
    </source>
</evidence>
<name>A0ACC1WQ02_MELAZ</name>
<gene>
    <name evidence="1" type="ORF">OWV82_024338</name>
</gene>
<comment type="caution">
    <text evidence="1">The sequence shown here is derived from an EMBL/GenBank/DDBJ whole genome shotgun (WGS) entry which is preliminary data.</text>
</comment>
<dbReference type="EMBL" id="CM051407">
    <property type="protein sequence ID" value="KAJ4701042.1"/>
    <property type="molecule type" value="Genomic_DNA"/>
</dbReference>
<protein>
    <submittedName>
        <fullName evidence="1">Glutamyl-tRNA (Gln) amidotransferase subunit A (DUF620)</fullName>
    </submittedName>
</protein>
<proteinExistence type="predicted"/>
<organism evidence="1 2">
    <name type="scientific">Melia azedarach</name>
    <name type="common">Chinaberry tree</name>
    <dbReference type="NCBI Taxonomy" id="155640"/>
    <lineage>
        <taxon>Eukaryota</taxon>
        <taxon>Viridiplantae</taxon>
        <taxon>Streptophyta</taxon>
        <taxon>Embryophyta</taxon>
        <taxon>Tracheophyta</taxon>
        <taxon>Spermatophyta</taxon>
        <taxon>Magnoliopsida</taxon>
        <taxon>eudicotyledons</taxon>
        <taxon>Gunneridae</taxon>
        <taxon>Pentapetalae</taxon>
        <taxon>rosids</taxon>
        <taxon>malvids</taxon>
        <taxon>Sapindales</taxon>
        <taxon>Meliaceae</taxon>
        <taxon>Melia</taxon>
    </lineage>
</organism>
<keyword evidence="2" id="KW-1185">Reference proteome</keyword>
<accession>A0ACC1WQ02</accession>
<sequence>MGKVRTVATEFETATRIVKNRNACSYVESGGFVLWLMNPEMWYFEIAVGGSKVHAGYNDKLIWRHAPWGCAHTAKGLADETLVSCTSGSDPRTIASMFVDARCTREKKVNGEDCFILKLSTDPQTLRAKSEDPTEIIRHVLFRYFNQKTGFLVQVEDSRLTRIQFDKGDTIYWETTISLFLDDYKLVEGIMIAHSSCYVVTRFRFGEVVMSHTKIKMEEAWTTEELAFNVPGLSIDCFIPPSDLKAVFISEACELPQDEKGKSAVACNTSG</sequence>